<evidence type="ECO:0000313" key="1">
    <source>
        <dbReference type="EMBL" id="ALB29624.1"/>
    </source>
</evidence>
<sequence length="123" mass="14759">MTEDKKLSDVTQKIDDFNDETKLNLKLHVEHELHEHNKILPGGLSYGIIHEEIEQAVDKRMAEFTRNTDLKPKELYAFLELQLAQNPKLSKRQLHYLAYDHLARQTSNRFLRKMFKTLRRRMR</sequence>
<keyword evidence="2" id="KW-1185">Reference proteome</keyword>
<dbReference type="KEGG" id="lhi:JP39_09805"/>
<proteinExistence type="predicted"/>
<name>A0A0K2LE97_9LACO</name>
<reference evidence="1 2" key="1">
    <citation type="submission" date="2015-08" db="EMBL/GenBank/DDBJ databases">
        <title>Genomic sequence of Lactobacillus heilongjiangensis DSM 28069, isolated from Chinese traditional pickle.</title>
        <authorList>
            <person name="Jiang X."/>
            <person name="Zheng B."/>
            <person name="Cheng H."/>
        </authorList>
    </citation>
    <scope>NUCLEOTIDE SEQUENCE [LARGE SCALE GENOMIC DNA]</scope>
    <source>
        <strain evidence="1 2">DSM 28069</strain>
    </source>
</reference>
<dbReference type="OrthoDB" id="2304710at2"/>
<protein>
    <submittedName>
        <fullName evidence="1">Uncharacterized protein</fullName>
    </submittedName>
</protein>
<dbReference type="AlphaFoldDB" id="A0A0K2LE97"/>
<dbReference type="EMBL" id="CP012559">
    <property type="protein sequence ID" value="ALB29624.1"/>
    <property type="molecule type" value="Genomic_DNA"/>
</dbReference>
<dbReference type="Proteomes" id="UP000061546">
    <property type="component" value="Chromosome"/>
</dbReference>
<organism evidence="1 2">
    <name type="scientific">Companilactobacillus heilongjiangensis</name>
    <dbReference type="NCBI Taxonomy" id="1074467"/>
    <lineage>
        <taxon>Bacteria</taxon>
        <taxon>Bacillati</taxon>
        <taxon>Bacillota</taxon>
        <taxon>Bacilli</taxon>
        <taxon>Lactobacillales</taxon>
        <taxon>Lactobacillaceae</taxon>
        <taxon>Companilactobacillus</taxon>
    </lineage>
</organism>
<accession>A0A0K2LE97</accession>
<gene>
    <name evidence="1" type="ORF">JP39_09805</name>
</gene>
<dbReference type="RefSeq" id="WP_041501249.1">
    <property type="nucleotide sequence ID" value="NZ_BJDV01000005.1"/>
</dbReference>
<evidence type="ECO:0000313" key="2">
    <source>
        <dbReference type="Proteomes" id="UP000061546"/>
    </source>
</evidence>